<feature type="domain" description="Homeobox" evidence="11">
    <location>
        <begin position="13"/>
        <end position="68"/>
    </location>
</feature>
<dbReference type="SUPFAM" id="SSF46689">
    <property type="entry name" value="Homeodomain-like"/>
    <property type="match status" value="1"/>
</dbReference>
<keyword evidence="3" id="KW-0805">Transcription regulation</keyword>
<evidence type="ECO:0000256" key="1">
    <source>
        <dbReference type="ARBA" id="ARBA00004123"/>
    </source>
</evidence>
<keyword evidence="13" id="KW-1185">Reference proteome</keyword>
<dbReference type="PANTHER" id="PTHR45940:SF42">
    <property type="entry name" value="WUSCHEL-RELATED HOMEOBOX 3"/>
    <property type="match status" value="1"/>
</dbReference>
<reference evidence="12 13" key="1">
    <citation type="submission" date="2023-10" db="EMBL/GenBank/DDBJ databases">
        <title>Chromosome-scale genome assembly provides insights into flower coloration mechanisms of Canna indica.</title>
        <authorList>
            <person name="Li C."/>
        </authorList>
    </citation>
    <scope>NUCLEOTIDE SEQUENCE [LARGE SCALE GENOMIC DNA]</scope>
    <source>
        <tissue evidence="12">Flower</tissue>
    </source>
</reference>
<dbReference type="Pfam" id="PF00046">
    <property type="entry name" value="Homeodomain"/>
    <property type="match status" value="1"/>
</dbReference>
<name>A0AAQ3KYX3_9LILI</name>
<keyword evidence="2" id="KW-0217">Developmental protein</keyword>
<keyword evidence="4 9" id="KW-0238">DNA-binding</keyword>
<dbReference type="InterPro" id="IPR009057">
    <property type="entry name" value="Homeodomain-like_sf"/>
</dbReference>
<evidence type="ECO:0000256" key="6">
    <source>
        <dbReference type="ARBA" id="ARBA00023163"/>
    </source>
</evidence>
<accession>A0AAQ3KYX3</accession>
<evidence type="ECO:0000256" key="4">
    <source>
        <dbReference type="ARBA" id="ARBA00023125"/>
    </source>
</evidence>
<dbReference type="GO" id="GO:0003700">
    <property type="term" value="F:DNA-binding transcription factor activity"/>
    <property type="evidence" value="ECO:0007669"/>
    <property type="project" value="InterPro"/>
</dbReference>
<keyword evidence="7 9" id="KW-0539">Nucleus</keyword>
<feature type="DNA-binding region" description="Homeobox" evidence="9">
    <location>
        <begin position="15"/>
        <end position="69"/>
    </location>
</feature>
<keyword evidence="6" id="KW-0804">Transcription</keyword>
<comment type="subcellular location">
    <subcellularLocation>
        <location evidence="1 9 10">Nucleus</location>
    </subcellularLocation>
</comment>
<comment type="similarity">
    <text evidence="8">Belongs to the WUS homeobox family.</text>
</comment>
<dbReference type="Proteomes" id="UP001327560">
    <property type="component" value="Chromosome 7"/>
</dbReference>
<dbReference type="SMART" id="SM00389">
    <property type="entry name" value="HOX"/>
    <property type="match status" value="1"/>
</dbReference>
<dbReference type="GO" id="GO:0005634">
    <property type="term" value="C:nucleus"/>
    <property type="evidence" value="ECO:0007669"/>
    <property type="project" value="UniProtKB-SubCell"/>
</dbReference>
<dbReference type="InterPro" id="IPR001356">
    <property type="entry name" value="HD"/>
</dbReference>
<dbReference type="Gene3D" id="1.10.10.60">
    <property type="entry name" value="Homeodomain-like"/>
    <property type="match status" value="1"/>
</dbReference>
<dbReference type="AlphaFoldDB" id="A0AAQ3KYX3"/>
<dbReference type="EMBL" id="CP136896">
    <property type="protein sequence ID" value="WOL14876.1"/>
    <property type="molecule type" value="Genomic_DNA"/>
</dbReference>
<dbReference type="PROSITE" id="PS50071">
    <property type="entry name" value="HOMEOBOX_2"/>
    <property type="match status" value="1"/>
</dbReference>
<evidence type="ECO:0000256" key="5">
    <source>
        <dbReference type="ARBA" id="ARBA00023155"/>
    </source>
</evidence>
<dbReference type="InterPro" id="IPR044555">
    <property type="entry name" value="WUSCHEL-like"/>
</dbReference>
<evidence type="ECO:0000256" key="10">
    <source>
        <dbReference type="RuleBase" id="RU000682"/>
    </source>
</evidence>
<evidence type="ECO:0000256" key="3">
    <source>
        <dbReference type="ARBA" id="ARBA00023015"/>
    </source>
</evidence>
<sequence length="189" mass="21809">MPQVAPSARWCPTPEQLMKLEEMYKSGVRSPNASQIQQITAHLSCYGRIEGKNVFYWFQNHKARERQKLRRRLCRHYHLLYSSLPHHHHHQHFYCGLQESPVFPLALRHAYATTTTTFLRQEANGRLGMPCEMETGSSEEASPDATPKHISMAAMAPPNYYCCKRPLKTLDLFPTKNTASINDEKLIIN</sequence>
<dbReference type="GO" id="GO:0003677">
    <property type="term" value="F:DNA binding"/>
    <property type="evidence" value="ECO:0007669"/>
    <property type="project" value="UniProtKB-UniRule"/>
</dbReference>
<evidence type="ECO:0000256" key="9">
    <source>
        <dbReference type="PROSITE-ProRule" id="PRU00108"/>
    </source>
</evidence>
<keyword evidence="5 9" id="KW-0371">Homeobox</keyword>
<dbReference type="PANTHER" id="PTHR45940">
    <property type="entry name" value="WUSCHEL-RELATED HOMEOBOX 1-RELATED"/>
    <property type="match status" value="1"/>
</dbReference>
<evidence type="ECO:0000256" key="2">
    <source>
        <dbReference type="ARBA" id="ARBA00022473"/>
    </source>
</evidence>
<evidence type="ECO:0000256" key="7">
    <source>
        <dbReference type="ARBA" id="ARBA00023242"/>
    </source>
</evidence>
<evidence type="ECO:0000256" key="8">
    <source>
        <dbReference type="ARBA" id="ARBA00024040"/>
    </source>
</evidence>
<dbReference type="GO" id="GO:0099402">
    <property type="term" value="P:plant organ development"/>
    <property type="evidence" value="ECO:0007669"/>
    <property type="project" value="InterPro"/>
</dbReference>
<gene>
    <name evidence="12" type="ORF">Cni_G23657</name>
</gene>
<dbReference type="CDD" id="cd00086">
    <property type="entry name" value="homeodomain"/>
    <property type="match status" value="1"/>
</dbReference>
<protein>
    <submittedName>
        <fullName evidence="12">WUSCHEL-related homeobox 3-like</fullName>
    </submittedName>
</protein>
<evidence type="ECO:0000313" key="12">
    <source>
        <dbReference type="EMBL" id="WOL14876.1"/>
    </source>
</evidence>
<proteinExistence type="inferred from homology"/>
<evidence type="ECO:0000259" key="11">
    <source>
        <dbReference type="PROSITE" id="PS50071"/>
    </source>
</evidence>
<evidence type="ECO:0000313" key="13">
    <source>
        <dbReference type="Proteomes" id="UP001327560"/>
    </source>
</evidence>
<organism evidence="12 13">
    <name type="scientific">Canna indica</name>
    <name type="common">Indian-shot</name>
    <dbReference type="NCBI Taxonomy" id="4628"/>
    <lineage>
        <taxon>Eukaryota</taxon>
        <taxon>Viridiplantae</taxon>
        <taxon>Streptophyta</taxon>
        <taxon>Embryophyta</taxon>
        <taxon>Tracheophyta</taxon>
        <taxon>Spermatophyta</taxon>
        <taxon>Magnoliopsida</taxon>
        <taxon>Liliopsida</taxon>
        <taxon>Zingiberales</taxon>
        <taxon>Cannaceae</taxon>
        <taxon>Canna</taxon>
    </lineage>
</organism>